<proteinExistence type="predicted"/>
<reference evidence="1" key="1">
    <citation type="submission" date="2022-04" db="EMBL/GenBank/DDBJ databases">
        <title>Genome of the entomopathogenic fungus Entomophthora muscae.</title>
        <authorList>
            <person name="Elya C."/>
            <person name="Lovett B.R."/>
            <person name="Lee E."/>
            <person name="Macias A.M."/>
            <person name="Hajek A.E."/>
            <person name="De Bivort B.L."/>
            <person name="Kasson M.T."/>
            <person name="De Fine Licht H.H."/>
            <person name="Stajich J.E."/>
        </authorList>
    </citation>
    <scope>NUCLEOTIDE SEQUENCE</scope>
    <source>
        <strain evidence="1">Berkeley</strain>
    </source>
</reference>
<dbReference type="EMBL" id="QTSX02005095">
    <property type="protein sequence ID" value="KAJ9061119.1"/>
    <property type="molecule type" value="Genomic_DNA"/>
</dbReference>
<name>A0ACC2SFD2_9FUNG</name>
<dbReference type="Proteomes" id="UP001165960">
    <property type="component" value="Unassembled WGS sequence"/>
</dbReference>
<organism evidence="1 2">
    <name type="scientific">Entomophthora muscae</name>
    <dbReference type="NCBI Taxonomy" id="34485"/>
    <lineage>
        <taxon>Eukaryota</taxon>
        <taxon>Fungi</taxon>
        <taxon>Fungi incertae sedis</taxon>
        <taxon>Zoopagomycota</taxon>
        <taxon>Entomophthoromycotina</taxon>
        <taxon>Entomophthoromycetes</taxon>
        <taxon>Entomophthorales</taxon>
        <taxon>Entomophthoraceae</taxon>
        <taxon>Entomophthora</taxon>
    </lineage>
</organism>
<keyword evidence="2" id="KW-1185">Reference proteome</keyword>
<sequence length="200" mass="22361">MSYQLFKKTKACDVCRRRKTKCVLSHGDTCDLCQKRKTPCSFTTRQCPRLPPISSLLHEPATCFDSITQLLQSRILSWGLEQHVPSLVVAFLRSTGPSNPIFPISLLRELLNEPQMPEVFPLILSAMDHRLNPSRSTLENARRSMDFLHARDSRLIISSLSIFAAPSSTTLLEPTSSTSILSHSPSSHLLSPPSSEKTFL</sequence>
<comment type="caution">
    <text evidence="1">The sequence shown here is derived from an EMBL/GenBank/DDBJ whole genome shotgun (WGS) entry which is preliminary data.</text>
</comment>
<evidence type="ECO:0000313" key="1">
    <source>
        <dbReference type="EMBL" id="KAJ9061119.1"/>
    </source>
</evidence>
<protein>
    <submittedName>
        <fullName evidence="1">Uncharacterized protein</fullName>
    </submittedName>
</protein>
<evidence type="ECO:0000313" key="2">
    <source>
        <dbReference type="Proteomes" id="UP001165960"/>
    </source>
</evidence>
<accession>A0ACC2SFD2</accession>
<gene>
    <name evidence="1" type="ORF">DSO57_1023676</name>
</gene>